<dbReference type="Pfam" id="PF07435">
    <property type="entry name" value="YycH"/>
    <property type="match status" value="1"/>
</dbReference>
<dbReference type="OrthoDB" id="2382185at2"/>
<reference evidence="3" key="1">
    <citation type="submission" date="2016-07" db="EMBL/GenBank/DDBJ databases">
        <authorList>
            <person name="See-Too W.S."/>
        </authorList>
    </citation>
    <scope>NUCLEOTIDE SEQUENCE [LARGE SCALE GENOMIC DNA]</scope>
    <source>
        <strain evidence="3">DSM 24743</strain>
    </source>
</reference>
<reference evidence="3" key="2">
    <citation type="submission" date="2016-10" db="EMBL/GenBank/DDBJ databases">
        <authorList>
            <person name="See-Too W.S."/>
        </authorList>
    </citation>
    <scope>NUCLEOTIDE SEQUENCE [LARGE SCALE GENOMIC DNA]</scope>
    <source>
        <strain evidence="3">DSM 24743</strain>
    </source>
</reference>
<evidence type="ECO:0000313" key="3">
    <source>
        <dbReference type="Proteomes" id="UP000092687"/>
    </source>
</evidence>
<sequence length="442" mass="50046">MKYVEHIKSIALFLLILLSLALTFTIWTFTPTHEIIEPTTTVEMPISETKNTEEIVRPVKLLFHNDENVTGTSDQNDINVLVESLKNWQISNIRMVQDEATPATIKSYMHSSKRALVYYPGLVPLPVFDSINNIVDTTIPESSFDRLIIEWDAPANDRPALYFINTLSGRIYKADLRIEDLYQFQTEIVDQAVDYNTYVTDDAIGVLPVYVQKDKVEKTSIGFLLDEISTSKFAEALLDSPELVFSADLKTQEYTDDSGAFMRENQNTKSISYIQPKAETTDPAIPSDLLFDSLNYINAHGGWTDQYYYAGMNSVNQKIEYQLYVADLPVFSNSTTTNLEIMWGIDDGVEQVYSYVRPAYQLDSEAEKRVVVLAAGEDVLKALGQMDKEERSTITDVTPAYHVTRSEDDSFIIFEPTWYVKTNGIWTELPIELTGGGELGLE</sequence>
<gene>
    <name evidence="2" type="ORF">BBI08_12365</name>
</gene>
<proteinExistence type="predicted"/>
<organism evidence="2 3">
    <name type="scientific">Planococcus halocryophilus</name>
    <dbReference type="NCBI Taxonomy" id="1215089"/>
    <lineage>
        <taxon>Bacteria</taxon>
        <taxon>Bacillati</taxon>
        <taxon>Bacillota</taxon>
        <taxon>Bacilli</taxon>
        <taxon>Bacillales</taxon>
        <taxon>Caryophanaceae</taxon>
        <taxon>Planococcus</taxon>
    </lineage>
</organism>
<evidence type="ECO:0000313" key="2">
    <source>
        <dbReference type="EMBL" id="ANU14617.1"/>
    </source>
</evidence>
<accession>A0A1C7DT89</accession>
<dbReference type="AlphaFoldDB" id="A0A1C7DT89"/>
<keyword evidence="3" id="KW-1185">Reference proteome</keyword>
<dbReference type="Gene3D" id="3.30.310.160">
    <property type="entry name" value="YycH protein, domain 2"/>
    <property type="match status" value="1"/>
</dbReference>
<dbReference type="EMBL" id="CP016537">
    <property type="protein sequence ID" value="ANU14617.1"/>
    <property type="molecule type" value="Genomic_DNA"/>
</dbReference>
<protein>
    <submittedName>
        <fullName evidence="2">Transcriptional regulator</fullName>
    </submittedName>
</protein>
<feature type="domain" description="Regulatory protein YycH" evidence="1">
    <location>
        <begin position="5"/>
        <end position="436"/>
    </location>
</feature>
<name>A0A1C7DT89_9BACL</name>
<dbReference type="KEGG" id="phc:BBI08_12365"/>
<dbReference type="CDD" id="cd15787">
    <property type="entry name" value="YycH_N"/>
    <property type="match status" value="1"/>
</dbReference>
<dbReference type="STRING" id="1215089.BBI08_12365"/>
<dbReference type="InterPro" id="IPR042274">
    <property type="entry name" value="YycH/YycI_2"/>
</dbReference>
<dbReference type="Proteomes" id="UP000092687">
    <property type="component" value="Chromosome"/>
</dbReference>
<dbReference type="InterPro" id="IPR009996">
    <property type="entry name" value="YycH"/>
</dbReference>
<evidence type="ECO:0000259" key="1">
    <source>
        <dbReference type="Pfam" id="PF07435"/>
    </source>
</evidence>